<evidence type="ECO:0000313" key="3">
    <source>
        <dbReference type="Proteomes" id="UP001295794"/>
    </source>
</evidence>
<sequence length="250" mass="27912">MPRSDHTRKAYTDEEMASIARIVADLPAKADLTHVDTFGALGLGGAHSKHLWSRGHKPQGWTYAAQKAEVLHKAIEILKKRAEWNVAGVSFTFEEARRTIQRSIDDLAEASGHPKRDIAQILKKTGDVAAAQSLLLKEAAKTCAKRKMNEWDQSDSEENEGDALNTESESEFEEPPKKRRCRRKSTMKVDYSESPPASPVKKPQRPPQSVVRVKRGEQIVITTSPSPSPVKKVKKIYSRSASVKPKSTRY</sequence>
<proteinExistence type="predicted"/>
<reference evidence="2" key="1">
    <citation type="submission" date="2023-11" db="EMBL/GenBank/DDBJ databases">
        <authorList>
            <person name="De Vega J J."/>
            <person name="De Vega J J."/>
        </authorList>
    </citation>
    <scope>NUCLEOTIDE SEQUENCE</scope>
</reference>
<feature type="compositionally biased region" description="Acidic residues" evidence="1">
    <location>
        <begin position="152"/>
        <end position="161"/>
    </location>
</feature>
<feature type="region of interest" description="Disordered" evidence="1">
    <location>
        <begin position="147"/>
        <end position="250"/>
    </location>
</feature>
<accession>A0AAD2HJY2</accession>
<evidence type="ECO:0000313" key="2">
    <source>
        <dbReference type="EMBL" id="CAK5276245.1"/>
    </source>
</evidence>
<name>A0AAD2HJY2_9AGAR</name>
<feature type="compositionally biased region" description="Basic residues" evidence="1">
    <location>
        <begin position="177"/>
        <end position="186"/>
    </location>
</feature>
<dbReference type="Proteomes" id="UP001295794">
    <property type="component" value="Unassembled WGS sequence"/>
</dbReference>
<keyword evidence="3" id="KW-1185">Reference proteome</keyword>
<gene>
    <name evidence="2" type="ORF">MYCIT1_LOCUS24361</name>
</gene>
<dbReference type="EMBL" id="CAVNYO010000405">
    <property type="protein sequence ID" value="CAK5276245.1"/>
    <property type="molecule type" value="Genomic_DNA"/>
</dbReference>
<protein>
    <submittedName>
        <fullName evidence="2">Uncharacterized protein</fullName>
    </submittedName>
</protein>
<comment type="caution">
    <text evidence="2">The sequence shown here is derived from an EMBL/GenBank/DDBJ whole genome shotgun (WGS) entry which is preliminary data.</text>
</comment>
<evidence type="ECO:0000256" key="1">
    <source>
        <dbReference type="SAM" id="MobiDB-lite"/>
    </source>
</evidence>
<dbReference type="AlphaFoldDB" id="A0AAD2HJY2"/>
<organism evidence="2 3">
    <name type="scientific">Mycena citricolor</name>
    <dbReference type="NCBI Taxonomy" id="2018698"/>
    <lineage>
        <taxon>Eukaryota</taxon>
        <taxon>Fungi</taxon>
        <taxon>Dikarya</taxon>
        <taxon>Basidiomycota</taxon>
        <taxon>Agaricomycotina</taxon>
        <taxon>Agaricomycetes</taxon>
        <taxon>Agaricomycetidae</taxon>
        <taxon>Agaricales</taxon>
        <taxon>Marasmiineae</taxon>
        <taxon>Mycenaceae</taxon>
        <taxon>Mycena</taxon>
    </lineage>
</organism>